<dbReference type="InterPro" id="IPR019546">
    <property type="entry name" value="TAT_signal_bac_arc"/>
</dbReference>
<dbReference type="NCBIfam" id="TIGR01409">
    <property type="entry name" value="TAT_signal_seq"/>
    <property type="match status" value="1"/>
</dbReference>
<dbReference type="EMBL" id="JARXVC010000001">
    <property type="protein sequence ID" value="MDH6279167.1"/>
    <property type="molecule type" value="Genomic_DNA"/>
</dbReference>
<evidence type="ECO:0000313" key="2">
    <source>
        <dbReference type="Proteomes" id="UP001160334"/>
    </source>
</evidence>
<organism evidence="1 2">
    <name type="scientific">Prescottella agglutinans</name>
    <dbReference type="NCBI Taxonomy" id="1644129"/>
    <lineage>
        <taxon>Bacteria</taxon>
        <taxon>Bacillati</taxon>
        <taxon>Actinomycetota</taxon>
        <taxon>Actinomycetes</taxon>
        <taxon>Mycobacteriales</taxon>
        <taxon>Nocardiaceae</taxon>
        <taxon>Prescottella</taxon>
    </lineage>
</organism>
<dbReference type="InterPro" id="IPR006311">
    <property type="entry name" value="TAT_signal"/>
</dbReference>
<gene>
    <name evidence="1" type="ORF">M2280_000372</name>
</gene>
<proteinExistence type="predicted"/>
<sequence length="304" mass="31240">MITRRSFLTMAGAGVLAVAGGCGSRTDPVRLRLASGEVGGLYHAFAELLAAAATGTDTVRIEPVATEGSRANLDLLARGEADLALTLADSVDTAAGPVLALGRVYENYLQLVVRAEDPIAAVADLRGRRVNLGALGSGAAYTGARLFEATGLDPDVDIAVTHLPLGDALAALHRGDVEALLWAGGVPTAALEVPARMRLLDLTGSVEPMRERFGRVYDRVTIPADAYPGGVAVGTIGVANLLLARPELPDALAAGVVDLLLFRAAELVPAAASGTQFLDGRSLISTAGVPLHAGAAAAYRRWHG</sequence>
<protein>
    <submittedName>
        <fullName evidence="1">TRAP transporter TAXI family solute receptor</fullName>
    </submittedName>
</protein>
<dbReference type="Pfam" id="PF16868">
    <property type="entry name" value="NMT1_3"/>
    <property type="match status" value="1"/>
</dbReference>
<evidence type="ECO:0000313" key="1">
    <source>
        <dbReference type="EMBL" id="MDH6279167.1"/>
    </source>
</evidence>
<dbReference type="SUPFAM" id="SSF53850">
    <property type="entry name" value="Periplasmic binding protein-like II"/>
    <property type="match status" value="1"/>
</dbReference>
<keyword evidence="1" id="KW-0675">Receptor</keyword>
<accession>A0ABT6M4D8</accession>
<dbReference type="PANTHER" id="PTHR42941">
    <property type="entry name" value="SLL1037 PROTEIN"/>
    <property type="match status" value="1"/>
</dbReference>
<dbReference type="PROSITE" id="PS51318">
    <property type="entry name" value="TAT"/>
    <property type="match status" value="1"/>
</dbReference>
<comment type="caution">
    <text evidence="1">The sequence shown here is derived from an EMBL/GenBank/DDBJ whole genome shotgun (WGS) entry which is preliminary data.</text>
</comment>
<dbReference type="Gene3D" id="3.40.190.10">
    <property type="entry name" value="Periplasmic binding protein-like II"/>
    <property type="match status" value="2"/>
</dbReference>
<dbReference type="RefSeq" id="WP_280758550.1">
    <property type="nucleotide sequence ID" value="NZ_JARXVC010000001.1"/>
</dbReference>
<dbReference type="Proteomes" id="UP001160334">
    <property type="component" value="Unassembled WGS sequence"/>
</dbReference>
<keyword evidence="2" id="KW-1185">Reference proteome</keyword>
<name>A0ABT6M4D8_9NOCA</name>
<reference evidence="1 2" key="1">
    <citation type="submission" date="2023-04" db="EMBL/GenBank/DDBJ databases">
        <title>Forest soil microbial communities from Buena Vista Peninsula, Colon Province, Panama.</title>
        <authorList>
            <person name="Bouskill N."/>
        </authorList>
    </citation>
    <scope>NUCLEOTIDE SEQUENCE [LARGE SCALE GENOMIC DNA]</scope>
    <source>
        <strain evidence="1 2">CFH S0262</strain>
    </source>
</reference>
<dbReference type="NCBIfam" id="TIGR02122">
    <property type="entry name" value="TRAP_TAXI"/>
    <property type="match status" value="1"/>
</dbReference>
<dbReference type="PANTHER" id="PTHR42941:SF1">
    <property type="entry name" value="SLL1037 PROTEIN"/>
    <property type="match status" value="1"/>
</dbReference>
<dbReference type="InterPro" id="IPR011852">
    <property type="entry name" value="TRAP_TAXI"/>
</dbReference>
<dbReference type="PROSITE" id="PS51257">
    <property type="entry name" value="PROKAR_LIPOPROTEIN"/>
    <property type="match status" value="1"/>
</dbReference>